<comment type="cofactor">
    <cofactor evidence="1">
        <name>FAD</name>
        <dbReference type="ChEBI" id="CHEBI:57692"/>
    </cofactor>
</comment>
<dbReference type="Gene3D" id="3.50.50.60">
    <property type="entry name" value="FAD/NAD(P)-binding domain"/>
    <property type="match status" value="1"/>
</dbReference>
<dbReference type="Gene3D" id="3.30.410.40">
    <property type="match status" value="1"/>
</dbReference>
<dbReference type="EMBL" id="JANJYI010000002">
    <property type="protein sequence ID" value="KAK2658670.1"/>
    <property type="molecule type" value="Genomic_DNA"/>
</dbReference>
<dbReference type="InterPro" id="IPR051871">
    <property type="entry name" value="GMC_Oxidoreductase-Related"/>
</dbReference>
<organism evidence="4 5">
    <name type="scientific">Dipteronia dyeriana</name>
    <dbReference type="NCBI Taxonomy" id="168575"/>
    <lineage>
        <taxon>Eukaryota</taxon>
        <taxon>Viridiplantae</taxon>
        <taxon>Streptophyta</taxon>
        <taxon>Embryophyta</taxon>
        <taxon>Tracheophyta</taxon>
        <taxon>Spermatophyta</taxon>
        <taxon>Magnoliopsida</taxon>
        <taxon>eudicotyledons</taxon>
        <taxon>Gunneridae</taxon>
        <taxon>Pentapetalae</taxon>
        <taxon>rosids</taxon>
        <taxon>malvids</taxon>
        <taxon>Sapindales</taxon>
        <taxon>Sapindaceae</taxon>
        <taxon>Hippocastanoideae</taxon>
        <taxon>Acereae</taxon>
        <taxon>Dipteronia</taxon>
    </lineage>
</organism>
<evidence type="ECO:0000256" key="1">
    <source>
        <dbReference type="ARBA" id="ARBA00001974"/>
    </source>
</evidence>
<dbReference type="AlphaFoldDB" id="A0AAD9XG18"/>
<evidence type="ECO:0000256" key="3">
    <source>
        <dbReference type="ARBA" id="ARBA00022827"/>
    </source>
</evidence>
<dbReference type="Proteomes" id="UP001280121">
    <property type="component" value="Unassembled WGS sequence"/>
</dbReference>
<sequence>MSKYPHKKEILPNNGFSLEHLKGTKLGGTVFDELGKRHTAVDLLKAGILNNTLVLLNTTVNKIIIHTNRKGNENRVHSIRFIKSNGMHNSSKIHEAYLNQPNNSSR</sequence>
<comment type="caution">
    <text evidence="4">The sequence shown here is derived from an EMBL/GenBank/DDBJ whole genome shotgun (WGS) entry which is preliminary data.</text>
</comment>
<dbReference type="PANTHER" id="PTHR45968:SF19">
    <property type="entry name" value="GLUCOSE-METHANOL-CHOLINE (GMC) OXIDOREDUCTASE FAMILY PROTEIN"/>
    <property type="match status" value="1"/>
</dbReference>
<keyword evidence="5" id="KW-1185">Reference proteome</keyword>
<dbReference type="PANTHER" id="PTHR45968">
    <property type="entry name" value="OSJNBA0019K04.7 PROTEIN"/>
    <property type="match status" value="1"/>
</dbReference>
<name>A0AAD9XG18_9ROSI</name>
<evidence type="ECO:0000313" key="5">
    <source>
        <dbReference type="Proteomes" id="UP001280121"/>
    </source>
</evidence>
<keyword evidence="2" id="KW-0285">Flavoprotein</keyword>
<keyword evidence="3" id="KW-0274">FAD</keyword>
<evidence type="ECO:0000313" key="4">
    <source>
        <dbReference type="EMBL" id="KAK2658670.1"/>
    </source>
</evidence>
<proteinExistence type="predicted"/>
<evidence type="ECO:0000256" key="2">
    <source>
        <dbReference type="ARBA" id="ARBA00022630"/>
    </source>
</evidence>
<dbReference type="InterPro" id="IPR036188">
    <property type="entry name" value="FAD/NAD-bd_sf"/>
</dbReference>
<reference evidence="4" key="1">
    <citation type="journal article" date="2023" name="Plant J.">
        <title>Genome sequences and population genomics provide insights into the demographic history, inbreeding, and mutation load of two 'living fossil' tree species of Dipteronia.</title>
        <authorList>
            <person name="Feng Y."/>
            <person name="Comes H.P."/>
            <person name="Chen J."/>
            <person name="Zhu S."/>
            <person name="Lu R."/>
            <person name="Zhang X."/>
            <person name="Li P."/>
            <person name="Qiu J."/>
            <person name="Olsen K.M."/>
            <person name="Qiu Y."/>
        </authorList>
    </citation>
    <scope>NUCLEOTIDE SEQUENCE</scope>
    <source>
        <strain evidence="4">KIB01</strain>
    </source>
</reference>
<accession>A0AAD9XG18</accession>
<gene>
    <name evidence="4" type="ORF">Ddye_005203</name>
</gene>
<protein>
    <submittedName>
        <fullName evidence="4">Uncharacterized protein</fullName>
    </submittedName>
</protein>